<dbReference type="InterPro" id="IPR029098">
    <property type="entry name" value="Acetyltransf_C"/>
</dbReference>
<feature type="domain" description="UDP N-acetylglucosamine O-acyltransferase C-terminal" evidence="6">
    <location>
        <begin position="177"/>
        <end position="254"/>
    </location>
</feature>
<dbReference type="KEGG" id="aagg:ETAA8_15540"/>
<keyword evidence="1" id="KW-0444">Lipid biosynthesis</keyword>
<keyword evidence="5 7" id="KW-0012">Acyltransferase</keyword>
<organism evidence="7 8">
    <name type="scientific">Anatilimnocola aggregata</name>
    <dbReference type="NCBI Taxonomy" id="2528021"/>
    <lineage>
        <taxon>Bacteria</taxon>
        <taxon>Pseudomonadati</taxon>
        <taxon>Planctomycetota</taxon>
        <taxon>Planctomycetia</taxon>
        <taxon>Pirellulales</taxon>
        <taxon>Pirellulaceae</taxon>
        <taxon>Anatilimnocola</taxon>
    </lineage>
</organism>
<evidence type="ECO:0000256" key="1">
    <source>
        <dbReference type="ARBA" id="ARBA00022516"/>
    </source>
</evidence>
<keyword evidence="2" id="KW-0441">Lipid A biosynthesis</keyword>
<sequence length="268" mass="28831">MPTNIHPTAVIDPRAEIHDDVEVGPHCIVGPLVTIGSGTQLIANVTVMGRVTLGQRNRVFPAAVLGGDPQDVSYRGTDTQVIIGDDNIIREGATINRGSEKEDGTTSLGSGCFIMAGSHIAHDCKVGNRVIMANATLLGGHVHVHDDATISGGVAVHHFSTIGSFSFTGGLSRVLHDVPPYMLAEGNPSRPRCINLVALKRNNFSADSIRALAEAHRLIFRARVGIDHAREILRSSELLMPAVNHLLSFLQNQYEGRHGRGRDRRRAA</sequence>
<dbReference type="Gene3D" id="2.160.10.10">
    <property type="entry name" value="Hexapeptide repeat proteins"/>
    <property type="match status" value="1"/>
</dbReference>
<keyword evidence="3 7" id="KW-0808">Transferase</keyword>
<dbReference type="Pfam" id="PF13720">
    <property type="entry name" value="Acetyltransf_11"/>
    <property type="match status" value="1"/>
</dbReference>
<keyword evidence="4" id="KW-0443">Lipid metabolism</keyword>
<dbReference type="PANTHER" id="PTHR43480">
    <property type="entry name" value="ACYL-[ACYL-CARRIER-PROTEIN]--UDP-N-ACETYLGLUCOSAMINE O-ACYLTRANSFERASE"/>
    <property type="match status" value="1"/>
</dbReference>
<dbReference type="EMBL" id="CP036274">
    <property type="protein sequence ID" value="QDU26476.1"/>
    <property type="molecule type" value="Genomic_DNA"/>
</dbReference>
<dbReference type="EC" id="2.3.1.129" evidence="7"/>
<evidence type="ECO:0000313" key="7">
    <source>
        <dbReference type="EMBL" id="QDU26476.1"/>
    </source>
</evidence>
<dbReference type="NCBIfam" id="NF003657">
    <property type="entry name" value="PRK05289.1"/>
    <property type="match status" value="1"/>
</dbReference>
<evidence type="ECO:0000256" key="4">
    <source>
        <dbReference type="ARBA" id="ARBA00023098"/>
    </source>
</evidence>
<keyword evidence="8" id="KW-1185">Reference proteome</keyword>
<dbReference type="NCBIfam" id="TIGR01852">
    <property type="entry name" value="lipid_A_lpxA"/>
    <property type="match status" value="1"/>
</dbReference>
<dbReference type="GO" id="GO:0009245">
    <property type="term" value="P:lipid A biosynthetic process"/>
    <property type="evidence" value="ECO:0007669"/>
    <property type="project" value="UniProtKB-KW"/>
</dbReference>
<evidence type="ECO:0000313" key="8">
    <source>
        <dbReference type="Proteomes" id="UP000315017"/>
    </source>
</evidence>
<protein>
    <submittedName>
        <fullName evidence="7">Acyl-[acyl-carrier-protein]--UDP-N-acetylglucosamine O-acyltransferase</fullName>
        <ecNumber evidence="7">2.3.1.129</ecNumber>
    </submittedName>
</protein>
<dbReference type="InterPro" id="IPR010137">
    <property type="entry name" value="Lipid_A_LpxA"/>
</dbReference>
<dbReference type="InterPro" id="IPR037157">
    <property type="entry name" value="Acetyltransf_C_sf"/>
</dbReference>
<dbReference type="InterPro" id="IPR011004">
    <property type="entry name" value="Trimer_LpxA-like_sf"/>
</dbReference>
<reference evidence="7 8" key="1">
    <citation type="submission" date="2019-02" db="EMBL/GenBank/DDBJ databases">
        <title>Deep-cultivation of Planctomycetes and their phenomic and genomic characterization uncovers novel biology.</title>
        <authorList>
            <person name="Wiegand S."/>
            <person name="Jogler M."/>
            <person name="Boedeker C."/>
            <person name="Pinto D."/>
            <person name="Vollmers J."/>
            <person name="Rivas-Marin E."/>
            <person name="Kohn T."/>
            <person name="Peeters S.H."/>
            <person name="Heuer A."/>
            <person name="Rast P."/>
            <person name="Oberbeckmann S."/>
            <person name="Bunk B."/>
            <person name="Jeske O."/>
            <person name="Meyerdierks A."/>
            <person name="Storesund J.E."/>
            <person name="Kallscheuer N."/>
            <person name="Luecker S."/>
            <person name="Lage O.M."/>
            <person name="Pohl T."/>
            <person name="Merkel B.J."/>
            <person name="Hornburger P."/>
            <person name="Mueller R.-W."/>
            <person name="Bruemmer F."/>
            <person name="Labrenz M."/>
            <person name="Spormann A.M."/>
            <person name="Op den Camp H."/>
            <person name="Overmann J."/>
            <person name="Amann R."/>
            <person name="Jetten M.S.M."/>
            <person name="Mascher T."/>
            <person name="Medema M.H."/>
            <person name="Devos D.P."/>
            <person name="Kaster A.-K."/>
            <person name="Ovreas L."/>
            <person name="Rohde M."/>
            <person name="Galperin M.Y."/>
            <person name="Jogler C."/>
        </authorList>
    </citation>
    <scope>NUCLEOTIDE SEQUENCE [LARGE SCALE GENOMIC DNA]</scope>
    <source>
        <strain evidence="7 8">ETA_A8</strain>
    </source>
</reference>
<dbReference type="Pfam" id="PF00132">
    <property type="entry name" value="Hexapep"/>
    <property type="match status" value="2"/>
</dbReference>
<evidence type="ECO:0000256" key="2">
    <source>
        <dbReference type="ARBA" id="ARBA00022556"/>
    </source>
</evidence>
<dbReference type="Proteomes" id="UP000315017">
    <property type="component" value="Chromosome"/>
</dbReference>
<accession>A0A517Y8C5</accession>
<evidence type="ECO:0000259" key="6">
    <source>
        <dbReference type="Pfam" id="PF13720"/>
    </source>
</evidence>
<dbReference type="AlphaFoldDB" id="A0A517Y8C5"/>
<dbReference type="SUPFAM" id="SSF51161">
    <property type="entry name" value="Trimeric LpxA-like enzymes"/>
    <property type="match status" value="1"/>
</dbReference>
<dbReference type="GO" id="GO:0016020">
    <property type="term" value="C:membrane"/>
    <property type="evidence" value="ECO:0007669"/>
    <property type="project" value="GOC"/>
</dbReference>
<dbReference type="PANTHER" id="PTHR43480:SF1">
    <property type="entry name" value="ACYL-[ACYL-CARRIER-PROTEIN]--UDP-N-ACETYLGLUCOSAMINE O-ACYLTRANSFERASE, MITOCHONDRIAL-RELATED"/>
    <property type="match status" value="1"/>
</dbReference>
<evidence type="ECO:0000256" key="5">
    <source>
        <dbReference type="ARBA" id="ARBA00023315"/>
    </source>
</evidence>
<name>A0A517Y8C5_9BACT</name>
<dbReference type="OrthoDB" id="9807278at2"/>
<gene>
    <name evidence="7" type="primary">lpxA_1</name>
    <name evidence="7" type="ORF">ETAA8_15540</name>
</gene>
<proteinExistence type="predicted"/>
<dbReference type="CDD" id="cd03351">
    <property type="entry name" value="LbH_UDP-GlcNAc_AT"/>
    <property type="match status" value="1"/>
</dbReference>
<dbReference type="GO" id="GO:0008780">
    <property type="term" value="F:acyl-[acyl-carrier-protein]-UDP-N-acetylglucosamine O-acyltransferase activity"/>
    <property type="evidence" value="ECO:0007669"/>
    <property type="project" value="UniProtKB-EC"/>
</dbReference>
<dbReference type="Gene3D" id="1.20.1180.10">
    <property type="entry name" value="Udp N-acetylglucosamine O-acyltransferase, C-terminal domain"/>
    <property type="match status" value="1"/>
</dbReference>
<dbReference type="InterPro" id="IPR001451">
    <property type="entry name" value="Hexapep"/>
</dbReference>
<dbReference type="RefSeq" id="WP_145087091.1">
    <property type="nucleotide sequence ID" value="NZ_CP036274.1"/>
</dbReference>
<evidence type="ECO:0000256" key="3">
    <source>
        <dbReference type="ARBA" id="ARBA00022679"/>
    </source>
</evidence>
<dbReference type="PIRSF" id="PIRSF000456">
    <property type="entry name" value="UDP-GlcNAc_acltr"/>
    <property type="match status" value="1"/>
</dbReference>